<comment type="caution">
    <text evidence="1">The sequence shown here is derived from an EMBL/GenBank/DDBJ whole genome shotgun (WGS) entry which is preliminary data.</text>
</comment>
<evidence type="ECO:0000313" key="1">
    <source>
        <dbReference type="EMBL" id="KAL0473977.1"/>
    </source>
</evidence>
<dbReference type="EMBL" id="JAVLET010000002">
    <property type="protein sequence ID" value="KAL0473977.1"/>
    <property type="molecule type" value="Genomic_DNA"/>
</dbReference>
<dbReference type="Proteomes" id="UP001451303">
    <property type="component" value="Unassembled WGS sequence"/>
</dbReference>
<reference evidence="1 2" key="1">
    <citation type="submission" date="2023-09" db="EMBL/GenBank/DDBJ databases">
        <title>Multi-omics analysis of a traditional fermented food reveals byproduct-associated fungal strains for waste-to-food upcycling.</title>
        <authorList>
            <consortium name="Lawrence Berkeley National Laboratory"/>
            <person name="Rekdal V.M."/>
            <person name="Villalobos-Escobedo J.M."/>
            <person name="Rodriguez-Valeron N."/>
            <person name="Garcia M.O."/>
            <person name="Vasquez D.P."/>
            <person name="Damayanti I."/>
            <person name="Sorensen P.M."/>
            <person name="Baidoo E.E."/>
            <person name="De Carvalho A.C."/>
            <person name="Riley R."/>
            <person name="Lipzen A."/>
            <person name="He G."/>
            <person name="Yan M."/>
            <person name="Haridas S."/>
            <person name="Daum C."/>
            <person name="Yoshinaga Y."/>
            <person name="Ng V."/>
            <person name="Grigoriev I.V."/>
            <person name="Munk R."/>
            <person name="Nuraida L."/>
            <person name="Wijaya C.H."/>
            <person name="Morales P.-C."/>
            <person name="Keasling J.D."/>
        </authorList>
    </citation>
    <scope>NUCLEOTIDE SEQUENCE [LARGE SCALE GENOMIC DNA]</scope>
    <source>
        <strain evidence="1 2">FGSC 2613</strain>
    </source>
</reference>
<gene>
    <name evidence="1" type="ORF">QR685DRAFT_435289</name>
</gene>
<sequence length="95" mass="11163">LTFINRFRVYYNTRRLIIGIYQSLAGLSFGNSRTRNTDIFLLVLSPHTSNFDNIIKYLNRLIPLNQGIVIRKIYSRPTIVSAFTLYHTRDILQQN</sequence>
<proteinExistence type="predicted"/>
<protein>
    <submittedName>
        <fullName evidence="1">Uncharacterized protein</fullName>
    </submittedName>
</protein>
<evidence type="ECO:0000313" key="2">
    <source>
        <dbReference type="Proteomes" id="UP001451303"/>
    </source>
</evidence>
<keyword evidence="2" id="KW-1185">Reference proteome</keyword>
<organism evidence="1 2">
    <name type="scientific">Neurospora intermedia</name>
    <dbReference type="NCBI Taxonomy" id="5142"/>
    <lineage>
        <taxon>Eukaryota</taxon>
        <taxon>Fungi</taxon>
        <taxon>Dikarya</taxon>
        <taxon>Ascomycota</taxon>
        <taxon>Pezizomycotina</taxon>
        <taxon>Sordariomycetes</taxon>
        <taxon>Sordariomycetidae</taxon>
        <taxon>Sordariales</taxon>
        <taxon>Sordariaceae</taxon>
        <taxon>Neurospora</taxon>
    </lineage>
</organism>
<accession>A0ABR3DMT6</accession>
<feature type="non-terminal residue" evidence="1">
    <location>
        <position position="1"/>
    </location>
</feature>
<name>A0ABR3DMT6_NEUIN</name>